<evidence type="ECO:0000313" key="1">
    <source>
        <dbReference type="EMBL" id="CAH3149131.1"/>
    </source>
</evidence>
<evidence type="ECO:0000313" key="2">
    <source>
        <dbReference type="Proteomes" id="UP001159428"/>
    </source>
</evidence>
<organism evidence="1 2">
    <name type="scientific">Pocillopora meandrina</name>
    <dbReference type="NCBI Taxonomy" id="46732"/>
    <lineage>
        <taxon>Eukaryota</taxon>
        <taxon>Metazoa</taxon>
        <taxon>Cnidaria</taxon>
        <taxon>Anthozoa</taxon>
        <taxon>Hexacorallia</taxon>
        <taxon>Scleractinia</taxon>
        <taxon>Astrocoeniina</taxon>
        <taxon>Pocilloporidae</taxon>
        <taxon>Pocillopora</taxon>
    </lineage>
</organism>
<protein>
    <submittedName>
        <fullName evidence="1">Uncharacterized protein</fullName>
    </submittedName>
</protein>
<comment type="caution">
    <text evidence="1">The sequence shown here is derived from an EMBL/GenBank/DDBJ whole genome shotgun (WGS) entry which is preliminary data.</text>
</comment>
<gene>
    <name evidence="1" type="ORF">PMEA_00023978</name>
</gene>
<proteinExistence type="predicted"/>
<name>A0AAU9XJ67_9CNID</name>
<keyword evidence="2" id="KW-1185">Reference proteome</keyword>
<dbReference type="EMBL" id="CALNXJ010000045">
    <property type="protein sequence ID" value="CAH3149131.1"/>
    <property type="molecule type" value="Genomic_DNA"/>
</dbReference>
<sequence>MCGHQDDSSNVANDLNRNHGNFLALLKYRACGGNSILDDHFNSCAGNVINTSKTIQNELIMICSHLIRGLILEEVREA</sequence>
<accession>A0AAU9XJ67</accession>
<dbReference type="AlphaFoldDB" id="A0AAU9XJ67"/>
<reference evidence="1 2" key="1">
    <citation type="submission" date="2022-05" db="EMBL/GenBank/DDBJ databases">
        <authorList>
            <consortium name="Genoscope - CEA"/>
            <person name="William W."/>
        </authorList>
    </citation>
    <scope>NUCLEOTIDE SEQUENCE [LARGE SCALE GENOMIC DNA]</scope>
</reference>
<dbReference type="Proteomes" id="UP001159428">
    <property type="component" value="Unassembled WGS sequence"/>
</dbReference>